<keyword evidence="1" id="KW-0436">Ligase</keyword>
<dbReference type="KEGG" id="slau:SLA_2062"/>
<evidence type="ECO:0000313" key="1">
    <source>
        <dbReference type="EMBL" id="BAU82999.1"/>
    </source>
</evidence>
<name>A0A160NWC2_STRLU</name>
<evidence type="ECO:0000313" key="2">
    <source>
        <dbReference type="Proteomes" id="UP000217676"/>
    </source>
</evidence>
<sequence>MVLAHEHAGKAVLVAAITPDLLDRGPAARLIARAAKTVGGGGGGTGTIASAGGRHPEYLDEALLVAAGDAEGLLNSR</sequence>
<proteinExistence type="predicted"/>
<dbReference type="Proteomes" id="UP000217676">
    <property type="component" value="Chromosome"/>
</dbReference>
<protein>
    <submittedName>
        <fullName evidence="1">Alanine--tRNA ligase</fullName>
    </submittedName>
</protein>
<dbReference type="AlphaFoldDB" id="A0A160NWC2"/>
<reference evidence="1 2" key="1">
    <citation type="journal article" date="2016" name="Genome Announc.">
        <title>Complete Genome Sequence of Thiostrepton-Producing Streptomyces laurentii ATCC 31255.</title>
        <authorList>
            <person name="Doi K."/>
            <person name="Fujino Y."/>
            <person name="Nagayoshi Y."/>
            <person name="Ohshima T."/>
            <person name="Ogata S."/>
        </authorList>
    </citation>
    <scope>NUCLEOTIDE SEQUENCE [LARGE SCALE GENOMIC DNA]</scope>
    <source>
        <strain evidence="1 2">ATCC 31255</strain>
    </source>
</reference>
<organism evidence="1 2">
    <name type="scientific">Streptomyces laurentii</name>
    <dbReference type="NCBI Taxonomy" id="39478"/>
    <lineage>
        <taxon>Bacteria</taxon>
        <taxon>Bacillati</taxon>
        <taxon>Actinomycetota</taxon>
        <taxon>Actinomycetes</taxon>
        <taxon>Kitasatosporales</taxon>
        <taxon>Streptomycetaceae</taxon>
        <taxon>Streptomyces</taxon>
    </lineage>
</organism>
<gene>
    <name evidence="1" type="ORF">SLA_2062</name>
</gene>
<dbReference type="GO" id="GO:0016874">
    <property type="term" value="F:ligase activity"/>
    <property type="evidence" value="ECO:0007669"/>
    <property type="project" value="UniProtKB-KW"/>
</dbReference>
<dbReference type="Gene3D" id="3.10.310.40">
    <property type="match status" value="1"/>
</dbReference>
<keyword evidence="2" id="KW-1185">Reference proteome</keyword>
<accession>A0A160NWC2</accession>
<dbReference type="EMBL" id="AP017424">
    <property type="protein sequence ID" value="BAU82999.1"/>
    <property type="molecule type" value="Genomic_DNA"/>
</dbReference>